<feature type="chain" id="PRO_5006665865" evidence="1">
    <location>
        <begin position="27"/>
        <end position="63"/>
    </location>
</feature>
<gene>
    <name evidence="2" type="ORF">ASU31_00330</name>
</gene>
<evidence type="ECO:0000313" key="2">
    <source>
        <dbReference type="EMBL" id="KRT17780.1"/>
    </source>
</evidence>
<organism evidence="2 3">
    <name type="scientific">Pedobacter ginsenosidimutans</name>
    <dbReference type="NCBI Taxonomy" id="687842"/>
    <lineage>
        <taxon>Bacteria</taxon>
        <taxon>Pseudomonadati</taxon>
        <taxon>Bacteroidota</taxon>
        <taxon>Sphingobacteriia</taxon>
        <taxon>Sphingobacteriales</taxon>
        <taxon>Sphingobacteriaceae</taxon>
        <taxon>Pedobacter</taxon>
    </lineage>
</organism>
<evidence type="ECO:0000256" key="1">
    <source>
        <dbReference type="SAM" id="SignalP"/>
    </source>
</evidence>
<comment type="caution">
    <text evidence="2">The sequence shown here is derived from an EMBL/GenBank/DDBJ whole genome shotgun (WGS) entry which is preliminary data.</text>
</comment>
<evidence type="ECO:0000313" key="3">
    <source>
        <dbReference type="Proteomes" id="UP000051950"/>
    </source>
</evidence>
<proteinExistence type="predicted"/>
<dbReference type="Proteomes" id="UP000051950">
    <property type="component" value="Unassembled WGS sequence"/>
</dbReference>
<keyword evidence="3" id="KW-1185">Reference proteome</keyword>
<keyword evidence="1" id="KW-0732">Signal</keyword>
<dbReference type="STRING" id="687842.ASU31_00330"/>
<dbReference type="RefSeq" id="WP_057930409.1">
    <property type="nucleotide sequence ID" value="NZ_LMZQ01000001.1"/>
</dbReference>
<protein>
    <submittedName>
        <fullName evidence="2">Uncharacterized protein</fullName>
    </submittedName>
</protein>
<sequence length="63" mass="6658">MKKILILAVVLVANVAVGVNIARANAEEKIEAEAGLTKGIKGSYQGTYVCHCPDDTKECYCGS</sequence>
<accession>A0A0T5VW38</accession>
<dbReference type="EMBL" id="LMZQ01000001">
    <property type="protein sequence ID" value="KRT17780.1"/>
    <property type="molecule type" value="Genomic_DNA"/>
</dbReference>
<reference evidence="2 3" key="1">
    <citation type="submission" date="2015-11" db="EMBL/GenBank/DDBJ databases">
        <title>Sequence of Pedobacter ginsenosidimutans.</title>
        <authorList>
            <person name="Carson E."/>
            <person name="Keyser V."/>
            <person name="Newman J."/>
            <person name="Miller J."/>
        </authorList>
    </citation>
    <scope>NUCLEOTIDE SEQUENCE [LARGE SCALE GENOMIC DNA]</scope>
    <source>
        <strain evidence="2 3">KACC 14530</strain>
    </source>
</reference>
<feature type="signal peptide" evidence="1">
    <location>
        <begin position="1"/>
        <end position="26"/>
    </location>
</feature>
<name>A0A0T5VW38_9SPHI</name>
<dbReference type="AlphaFoldDB" id="A0A0T5VW38"/>